<dbReference type="PROSITE" id="PS50003">
    <property type="entry name" value="PH_DOMAIN"/>
    <property type="match status" value="1"/>
</dbReference>
<dbReference type="GO" id="GO:0005085">
    <property type="term" value="F:guanyl-nucleotide exchange factor activity"/>
    <property type="evidence" value="ECO:0007669"/>
    <property type="project" value="UniProtKB-KW"/>
</dbReference>
<feature type="non-terminal residue" evidence="5">
    <location>
        <position position="1"/>
    </location>
</feature>
<dbReference type="InterPro" id="IPR000219">
    <property type="entry name" value="DH_dom"/>
</dbReference>
<dbReference type="EMBL" id="BRZM01000354">
    <property type="protein sequence ID" value="GLD70162.1"/>
    <property type="molecule type" value="Genomic_DNA"/>
</dbReference>
<dbReference type="Gene3D" id="1.20.900.10">
    <property type="entry name" value="Dbl homology (DH) domain"/>
    <property type="match status" value="1"/>
</dbReference>
<reference evidence="5" key="1">
    <citation type="submission" date="2022-08" db="EMBL/GenBank/DDBJ databases">
        <title>Genome sequencing of akame (Lates japonicus).</title>
        <authorList>
            <person name="Hashiguchi Y."/>
            <person name="Takahashi H."/>
        </authorList>
    </citation>
    <scope>NUCLEOTIDE SEQUENCE</scope>
    <source>
        <strain evidence="5">Kochi</strain>
    </source>
</reference>
<keyword evidence="6" id="KW-1185">Reference proteome</keyword>
<keyword evidence="1" id="KW-0344">Guanine-nucleotide releasing factor</keyword>
<dbReference type="SMART" id="SM00150">
    <property type="entry name" value="SPEC"/>
    <property type="match status" value="3"/>
</dbReference>
<dbReference type="CDD" id="cd00176">
    <property type="entry name" value="SPEC"/>
    <property type="match status" value="1"/>
</dbReference>
<evidence type="ECO:0000313" key="6">
    <source>
        <dbReference type="Proteomes" id="UP001279410"/>
    </source>
</evidence>
<organism evidence="5 6">
    <name type="scientific">Lates japonicus</name>
    <name type="common">Japanese lates</name>
    <dbReference type="NCBI Taxonomy" id="270547"/>
    <lineage>
        <taxon>Eukaryota</taxon>
        <taxon>Metazoa</taxon>
        <taxon>Chordata</taxon>
        <taxon>Craniata</taxon>
        <taxon>Vertebrata</taxon>
        <taxon>Euteleostomi</taxon>
        <taxon>Actinopterygii</taxon>
        <taxon>Neopterygii</taxon>
        <taxon>Teleostei</taxon>
        <taxon>Neoteleostei</taxon>
        <taxon>Acanthomorphata</taxon>
        <taxon>Carangaria</taxon>
        <taxon>Carangaria incertae sedis</taxon>
        <taxon>Centropomidae</taxon>
        <taxon>Lates</taxon>
    </lineage>
</organism>
<dbReference type="Gene3D" id="1.20.58.60">
    <property type="match status" value="3"/>
</dbReference>
<dbReference type="InterPro" id="IPR011993">
    <property type="entry name" value="PH-like_dom_sf"/>
</dbReference>
<feature type="domain" description="DH" evidence="4">
    <location>
        <begin position="554"/>
        <end position="659"/>
    </location>
</feature>
<dbReference type="SMART" id="SM00325">
    <property type="entry name" value="RhoGEF"/>
    <property type="match status" value="1"/>
</dbReference>
<dbReference type="InterPro" id="IPR051336">
    <property type="entry name" value="RhoGEF_Guanine_NuclExch_SF"/>
</dbReference>
<dbReference type="GO" id="GO:0019898">
    <property type="term" value="C:extrinsic component of membrane"/>
    <property type="evidence" value="ECO:0007669"/>
    <property type="project" value="TreeGrafter"/>
</dbReference>
<dbReference type="PROSITE" id="PS50010">
    <property type="entry name" value="DH_2"/>
    <property type="match status" value="1"/>
</dbReference>
<dbReference type="GO" id="GO:0005737">
    <property type="term" value="C:cytoplasm"/>
    <property type="evidence" value="ECO:0007669"/>
    <property type="project" value="TreeGrafter"/>
</dbReference>
<dbReference type="PANTHER" id="PTHR22826">
    <property type="entry name" value="RHO GUANINE EXCHANGE FACTOR-RELATED"/>
    <property type="match status" value="1"/>
</dbReference>
<dbReference type="SUPFAM" id="SSF46966">
    <property type="entry name" value="Spectrin repeat"/>
    <property type="match status" value="4"/>
</dbReference>
<sequence length="849" mass="98147">VLDWIENHGEAFLSKHTGVGKSLHRARALQKRHEDFEEVAQNTYTNADKLLEAAEQLAQTGECDPEEIYQAAHQLEDRIQDFVRRVEQRKVLLDMSVAFHTHVKELWTWLEELQKELLDDVYAESVEAVQDLIKRFGQQQQTTLQVTVNVIKEGEDLIQQLRDSAISSNKTPHNSSINHIESVLQQLDEAQAQMEELFQERKIKLELFLQLRIFERDAIDIISDLESWNEELTGQMNDFDTEDLTLAEQRLQHHADKALTMNNLTFDVIHQGQELLQYVNEVQASGVELLQCVQLRHLQAEVKQVLGWIKWRVNAEQLVYNNQLLQAEQLQKEHEQFQHAIEKNPPECSAGSAEGRALLQANHYDMDLIRDCAEGVASWQQLMLKMEDRLQTGQAPLWPSTRHLNRVCSVLESLEQEYRERRTGLEPTNWDNCEADHVTPMISNTPGTTKHGQTKERVKLLIQLADGFCDKGHAHALEIKKWVSSVDKRYRDFSLRMDKYRTCLETALGISSDSNKASKELQLDIIPASAPGSEVKLRDAAHELNEEKRKSARRKEFIMAELIQTEKAYVRDLRECMDTYLWEMTSGVEEIPPGIVNKEHIIFGNMQDLYEFHHNIFLKELEKYEQLPEDVGHCFVTWADKFQMYVNYCKNKPDSTQLILEHAGPYFDELLTCCEEGKGEIKDGLEVMLSVPKRANIMHLSMLDGFDGNIDSQGELILQESFQVWDPKTLIRKGRDRHLFLFEMSLVFSKEVKDSNGRSKYLYKSKLFTSELGVTEHVEGDPCKFALWVGRTPTSDNKIVLKASSIENKQDWIKHIREVIQERTVHLRGALKEPIHIPKATTAKHKGRR</sequence>
<feature type="domain" description="PH" evidence="3">
    <location>
        <begin position="709"/>
        <end position="821"/>
    </location>
</feature>
<dbReference type="Gene3D" id="2.30.29.30">
    <property type="entry name" value="Pleckstrin-homology domain (PH domain)/Phosphotyrosine-binding domain (PTB)"/>
    <property type="match status" value="1"/>
</dbReference>
<comment type="caution">
    <text evidence="5">The sequence shown here is derived from an EMBL/GenBank/DDBJ whole genome shotgun (WGS) entry which is preliminary data.</text>
</comment>
<evidence type="ECO:0000259" key="4">
    <source>
        <dbReference type="PROSITE" id="PS50010"/>
    </source>
</evidence>
<proteinExistence type="predicted"/>
<dbReference type="Pfam" id="PF00621">
    <property type="entry name" value="RhoGEF"/>
    <property type="match status" value="1"/>
</dbReference>
<gene>
    <name evidence="5" type="ORF">AKAME5_002147900</name>
</gene>
<evidence type="ECO:0000313" key="5">
    <source>
        <dbReference type="EMBL" id="GLD70162.1"/>
    </source>
</evidence>
<dbReference type="CDD" id="cd00160">
    <property type="entry name" value="RhoGEF"/>
    <property type="match status" value="1"/>
</dbReference>
<feature type="coiled-coil region" evidence="2">
    <location>
        <begin position="177"/>
        <end position="207"/>
    </location>
</feature>
<dbReference type="Proteomes" id="UP001279410">
    <property type="component" value="Unassembled WGS sequence"/>
</dbReference>
<dbReference type="SMART" id="SM00233">
    <property type="entry name" value="PH"/>
    <property type="match status" value="1"/>
</dbReference>
<dbReference type="InterPro" id="IPR001849">
    <property type="entry name" value="PH_domain"/>
</dbReference>
<dbReference type="AlphaFoldDB" id="A0AAD3NE56"/>
<feature type="non-terminal residue" evidence="5">
    <location>
        <position position="849"/>
    </location>
</feature>
<dbReference type="Pfam" id="PF23323">
    <property type="entry name" value="Spectrin_6"/>
    <property type="match status" value="1"/>
</dbReference>
<dbReference type="FunFam" id="1.20.58.60:FF:000032">
    <property type="entry name" value="Kalirin RhoGEF kinase b"/>
    <property type="match status" value="1"/>
</dbReference>
<dbReference type="InterPro" id="IPR035899">
    <property type="entry name" value="DBL_dom_sf"/>
</dbReference>
<dbReference type="PANTHER" id="PTHR22826:SF106">
    <property type="entry name" value="TRIO, ISOFORM A"/>
    <property type="match status" value="1"/>
</dbReference>
<name>A0AAD3NE56_LATJO</name>
<dbReference type="GO" id="GO:0005886">
    <property type="term" value="C:plasma membrane"/>
    <property type="evidence" value="ECO:0007669"/>
    <property type="project" value="TreeGrafter"/>
</dbReference>
<evidence type="ECO:0000256" key="2">
    <source>
        <dbReference type="SAM" id="Coils"/>
    </source>
</evidence>
<dbReference type="Pfam" id="PF22697">
    <property type="entry name" value="SOS1_NGEF_PH"/>
    <property type="match status" value="1"/>
</dbReference>
<dbReference type="InterPro" id="IPR018159">
    <property type="entry name" value="Spectrin/alpha-actinin"/>
</dbReference>
<dbReference type="SUPFAM" id="SSF50729">
    <property type="entry name" value="PH domain-like"/>
    <property type="match status" value="1"/>
</dbReference>
<accession>A0AAD3NE56</accession>
<keyword evidence="2" id="KW-0175">Coiled coil</keyword>
<dbReference type="Pfam" id="PF00435">
    <property type="entry name" value="Spectrin"/>
    <property type="match status" value="1"/>
</dbReference>
<dbReference type="InterPro" id="IPR047054">
    <property type="entry name" value="Kalirin_TRIO_PH_1"/>
</dbReference>
<protein>
    <submittedName>
        <fullName evidence="5">Triple functional domain protein-like protein</fullName>
    </submittedName>
</protein>
<dbReference type="InterPro" id="IPR002017">
    <property type="entry name" value="Spectrin_repeat"/>
</dbReference>
<dbReference type="FunFam" id="2.30.29.30:FF:000040">
    <property type="entry name" value="Kalirin RhoGEF kinase b"/>
    <property type="match status" value="1"/>
</dbReference>
<dbReference type="GO" id="GO:0007411">
    <property type="term" value="P:axon guidance"/>
    <property type="evidence" value="ECO:0007669"/>
    <property type="project" value="TreeGrafter"/>
</dbReference>
<dbReference type="CDD" id="cd13240">
    <property type="entry name" value="PH1_Kalirin_Trio_like"/>
    <property type="match status" value="1"/>
</dbReference>
<evidence type="ECO:0000256" key="1">
    <source>
        <dbReference type="ARBA" id="ARBA00022658"/>
    </source>
</evidence>
<dbReference type="SUPFAM" id="SSF48065">
    <property type="entry name" value="DBL homology domain (DH-domain)"/>
    <property type="match status" value="1"/>
</dbReference>
<evidence type="ECO:0000259" key="3">
    <source>
        <dbReference type="PROSITE" id="PS50003"/>
    </source>
</evidence>
<dbReference type="InterPro" id="IPR055251">
    <property type="entry name" value="SOS1_NGEF_PH"/>
</dbReference>
<dbReference type="InterPro" id="IPR058918">
    <property type="entry name" value="KALRN/TRIO-like_spectrin"/>
</dbReference>